<dbReference type="PANTHER" id="PTHR34220:SF7">
    <property type="entry name" value="SENSOR HISTIDINE KINASE YPDA"/>
    <property type="match status" value="1"/>
</dbReference>
<dbReference type="RefSeq" id="WP_119149058.1">
    <property type="nucleotide sequence ID" value="NZ_JBHSOV010000021.1"/>
</dbReference>
<dbReference type="Gene3D" id="6.10.340.10">
    <property type="match status" value="1"/>
</dbReference>
<keyword evidence="2" id="KW-1003">Cell membrane</keyword>
<evidence type="ECO:0000313" key="10">
    <source>
        <dbReference type="Proteomes" id="UP000266340"/>
    </source>
</evidence>
<dbReference type="SUPFAM" id="SSF55874">
    <property type="entry name" value="ATPase domain of HSP90 chaperone/DNA topoisomerase II/histidine kinase"/>
    <property type="match status" value="1"/>
</dbReference>
<dbReference type="InterPro" id="IPR050640">
    <property type="entry name" value="Bact_2-comp_sensor_kinase"/>
</dbReference>
<name>A0A398CN81_9BACL</name>
<feature type="transmembrane region" description="Helical" evidence="7">
    <location>
        <begin position="283"/>
        <end position="305"/>
    </location>
</feature>
<dbReference type="Pfam" id="PF00672">
    <property type="entry name" value="HAMP"/>
    <property type="match status" value="1"/>
</dbReference>
<evidence type="ECO:0000256" key="2">
    <source>
        <dbReference type="ARBA" id="ARBA00022475"/>
    </source>
</evidence>
<feature type="domain" description="HAMP" evidence="8">
    <location>
        <begin position="306"/>
        <end position="358"/>
    </location>
</feature>
<reference evidence="9 10" key="1">
    <citation type="submission" date="2018-09" db="EMBL/GenBank/DDBJ databases">
        <title>Cohnella cavernae sp. nov., isolated from a karst cave.</title>
        <authorList>
            <person name="Zhu H."/>
        </authorList>
    </citation>
    <scope>NUCLEOTIDE SEQUENCE [LARGE SCALE GENOMIC DNA]</scope>
    <source>
        <strain evidence="9 10">K2E09-144</strain>
    </source>
</reference>
<evidence type="ECO:0000256" key="1">
    <source>
        <dbReference type="ARBA" id="ARBA00004651"/>
    </source>
</evidence>
<evidence type="ECO:0000313" key="9">
    <source>
        <dbReference type="EMBL" id="RIE03690.1"/>
    </source>
</evidence>
<keyword evidence="7" id="KW-1133">Transmembrane helix</keyword>
<dbReference type="PANTHER" id="PTHR34220">
    <property type="entry name" value="SENSOR HISTIDINE KINASE YPDA"/>
    <property type="match status" value="1"/>
</dbReference>
<keyword evidence="7" id="KW-0812">Transmembrane</keyword>
<dbReference type="InterPro" id="IPR010559">
    <property type="entry name" value="Sig_transdc_His_kin_internal"/>
</dbReference>
<dbReference type="OrthoDB" id="2062925at2"/>
<sequence length="580" mass="66236">MGWIGWIRNSSIAKSIMGGFLAFMIPVLLFSFILNSKSIDTAQSEVTKSYQNSVVLLARQMDDRVSAMSKLVNSLFTDTNILYMNYKDETDAAQLLAYANLMDRLKFYANASLLNGEIRVYLRNKGKSFSSLTGYGDINELDKREALDLGADKTGHWRMDGDGLSFVQNPLYSRENKGIVVMARIEQSELMRFLDNLNATEPEGVPFLADINGNWVFSQKGGRIDKASLFRKLNDRNSDADQFVFTDDKRDYRVIYGKSASSGLVVGMYFSERYAMRIVTGHVWLMAAFSAMAALLSLLFTWILFSRLLRPFRDLVEGMRKVGRGDFRTRLERIPEKDFAIVFRHFNKMVSDTERLINEVYVERLNSQSFQLKLLQSRINPHFLNNCLNFVYQASMGENHEGAARMASHLAKYFRDMAKGYRDMITLREECDNVTTLVEIQNMRFNGRIDFRPRFEDDLGKHPVPSLIVQPLVENAILHGLIPGKERLHIRVVARKEPEGITIAVEDDGPGIPPEKLDEIRRQTKSSELDRLSIGLNNIYWRLKLNYGDRADLKLDNVDSGGLRVTLVFGDGTPEEKRNV</sequence>
<dbReference type="InterPro" id="IPR003594">
    <property type="entry name" value="HATPase_dom"/>
</dbReference>
<evidence type="ECO:0000256" key="5">
    <source>
        <dbReference type="ARBA" id="ARBA00022777"/>
    </source>
</evidence>
<keyword evidence="5" id="KW-0418">Kinase</keyword>
<dbReference type="Proteomes" id="UP000266340">
    <property type="component" value="Unassembled WGS sequence"/>
</dbReference>
<keyword evidence="4" id="KW-0808">Transferase</keyword>
<dbReference type="EMBL" id="QXJM01000032">
    <property type="protein sequence ID" value="RIE03690.1"/>
    <property type="molecule type" value="Genomic_DNA"/>
</dbReference>
<dbReference type="PROSITE" id="PS50885">
    <property type="entry name" value="HAMP"/>
    <property type="match status" value="1"/>
</dbReference>
<feature type="transmembrane region" description="Helical" evidence="7">
    <location>
        <begin position="12"/>
        <end position="34"/>
    </location>
</feature>
<dbReference type="InterPro" id="IPR003660">
    <property type="entry name" value="HAMP_dom"/>
</dbReference>
<gene>
    <name evidence="9" type="ORF">D3H35_10350</name>
</gene>
<evidence type="ECO:0000256" key="4">
    <source>
        <dbReference type="ARBA" id="ARBA00022679"/>
    </source>
</evidence>
<organism evidence="9 10">
    <name type="scientific">Cohnella faecalis</name>
    <dbReference type="NCBI Taxonomy" id="2315694"/>
    <lineage>
        <taxon>Bacteria</taxon>
        <taxon>Bacillati</taxon>
        <taxon>Bacillota</taxon>
        <taxon>Bacilli</taxon>
        <taxon>Bacillales</taxon>
        <taxon>Paenibacillaceae</taxon>
        <taxon>Cohnella</taxon>
    </lineage>
</organism>
<dbReference type="SMART" id="SM00304">
    <property type="entry name" value="HAMP"/>
    <property type="match status" value="1"/>
</dbReference>
<evidence type="ECO:0000256" key="3">
    <source>
        <dbReference type="ARBA" id="ARBA00022553"/>
    </source>
</evidence>
<comment type="caution">
    <text evidence="9">The sequence shown here is derived from an EMBL/GenBank/DDBJ whole genome shotgun (WGS) entry which is preliminary data.</text>
</comment>
<keyword evidence="6 7" id="KW-0472">Membrane</keyword>
<comment type="subcellular location">
    <subcellularLocation>
        <location evidence="1">Cell membrane</location>
        <topology evidence="1">Multi-pass membrane protein</topology>
    </subcellularLocation>
</comment>
<protein>
    <submittedName>
        <fullName evidence="9">HAMP domain-containing protein</fullName>
    </submittedName>
</protein>
<evidence type="ECO:0000256" key="6">
    <source>
        <dbReference type="ARBA" id="ARBA00023136"/>
    </source>
</evidence>
<accession>A0A398CN81</accession>
<dbReference type="CDD" id="cd06225">
    <property type="entry name" value="HAMP"/>
    <property type="match status" value="1"/>
</dbReference>
<evidence type="ECO:0000256" key="7">
    <source>
        <dbReference type="SAM" id="Phobius"/>
    </source>
</evidence>
<dbReference type="Gene3D" id="3.30.565.10">
    <property type="entry name" value="Histidine kinase-like ATPase, C-terminal domain"/>
    <property type="match status" value="1"/>
</dbReference>
<dbReference type="AlphaFoldDB" id="A0A398CN81"/>
<dbReference type="Pfam" id="PF06580">
    <property type="entry name" value="His_kinase"/>
    <property type="match status" value="1"/>
</dbReference>
<keyword evidence="10" id="KW-1185">Reference proteome</keyword>
<dbReference type="InterPro" id="IPR036890">
    <property type="entry name" value="HATPase_C_sf"/>
</dbReference>
<evidence type="ECO:0000259" key="8">
    <source>
        <dbReference type="PROSITE" id="PS50885"/>
    </source>
</evidence>
<dbReference type="GO" id="GO:0000155">
    <property type="term" value="F:phosphorelay sensor kinase activity"/>
    <property type="evidence" value="ECO:0007669"/>
    <property type="project" value="InterPro"/>
</dbReference>
<dbReference type="GO" id="GO:0005886">
    <property type="term" value="C:plasma membrane"/>
    <property type="evidence" value="ECO:0007669"/>
    <property type="project" value="UniProtKB-SubCell"/>
</dbReference>
<keyword evidence="3" id="KW-0597">Phosphoprotein</keyword>
<proteinExistence type="predicted"/>
<dbReference type="Pfam" id="PF02518">
    <property type="entry name" value="HATPase_c"/>
    <property type="match status" value="1"/>
</dbReference>